<keyword evidence="3" id="KW-1185">Reference proteome</keyword>
<dbReference type="PANTHER" id="PTHR35041:SF6">
    <property type="entry name" value="FORMYLMETHIONINE DEFORMYLASE-LIKE PROTEIN-RELATED"/>
    <property type="match status" value="1"/>
</dbReference>
<dbReference type="AlphaFoldDB" id="A0A6A5W781"/>
<organism evidence="2 3">
    <name type="scientific">Amniculicola lignicola CBS 123094</name>
    <dbReference type="NCBI Taxonomy" id="1392246"/>
    <lineage>
        <taxon>Eukaryota</taxon>
        <taxon>Fungi</taxon>
        <taxon>Dikarya</taxon>
        <taxon>Ascomycota</taxon>
        <taxon>Pezizomycotina</taxon>
        <taxon>Dothideomycetes</taxon>
        <taxon>Pleosporomycetidae</taxon>
        <taxon>Pleosporales</taxon>
        <taxon>Amniculicolaceae</taxon>
        <taxon>Amniculicola</taxon>
    </lineage>
</organism>
<dbReference type="PROSITE" id="PS51257">
    <property type="entry name" value="PROKAR_LIPOPROTEIN"/>
    <property type="match status" value="1"/>
</dbReference>
<evidence type="ECO:0000313" key="3">
    <source>
        <dbReference type="Proteomes" id="UP000799779"/>
    </source>
</evidence>
<feature type="transmembrane region" description="Helical" evidence="1">
    <location>
        <begin position="56"/>
        <end position="75"/>
    </location>
</feature>
<sequence length="373" mass="41515">MASSQKSAWHIHWQIPLLMFGCFIASAGTAVGHHFLCDHLDGLPVINQTWNTRAGIALANIMKILLAASVTVSFTQQMWKTARSRFFSLKGVDSLFTASSNPFSLLDGEVLLHAKIAMLLALLIWYVLLYYEQETRSHSTFRVSPLITIIAPGSLGVTVHTTIQTNELSISTVNLSRSREDMSQSEQARAIDFTELTRITLDILPPGSGAQGYYRPSSRAIALIYQTVYGGRIADAISPCGSNCSFSQSFTAPAYKCSPVETEGAIPLYGSAWDVSRVEWYKAWNTTADFCDTMGGSASCNVFTGDEWIAGKIQVQYMYLPQSERELWEKNNTHPIAASAWQYSGFLCEQWFAQFDLQREYVNSVQQMNVTKT</sequence>
<dbReference type="Proteomes" id="UP000799779">
    <property type="component" value="Unassembled WGS sequence"/>
</dbReference>
<gene>
    <name evidence="2" type="ORF">P154DRAFT_308955</name>
</gene>
<dbReference type="OrthoDB" id="5322539at2759"/>
<reference evidence="2" key="1">
    <citation type="journal article" date="2020" name="Stud. Mycol.">
        <title>101 Dothideomycetes genomes: a test case for predicting lifestyles and emergence of pathogens.</title>
        <authorList>
            <person name="Haridas S."/>
            <person name="Albert R."/>
            <person name="Binder M."/>
            <person name="Bloem J."/>
            <person name="Labutti K."/>
            <person name="Salamov A."/>
            <person name="Andreopoulos B."/>
            <person name="Baker S."/>
            <person name="Barry K."/>
            <person name="Bills G."/>
            <person name="Bluhm B."/>
            <person name="Cannon C."/>
            <person name="Castanera R."/>
            <person name="Culley D."/>
            <person name="Daum C."/>
            <person name="Ezra D."/>
            <person name="Gonzalez J."/>
            <person name="Henrissat B."/>
            <person name="Kuo A."/>
            <person name="Liang C."/>
            <person name="Lipzen A."/>
            <person name="Lutzoni F."/>
            <person name="Magnuson J."/>
            <person name="Mondo S."/>
            <person name="Nolan M."/>
            <person name="Ohm R."/>
            <person name="Pangilinan J."/>
            <person name="Park H.-J."/>
            <person name="Ramirez L."/>
            <person name="Alfaro M."/>
            <person name="Sun H."/>
            <person name="Tritt A."/>
            <person name="Yoshinaga Y."/>
            <person name="Zwiers L.-H."/>
            <person name="Turgeon B."/>
            <person name="Goodwin S."/>
            <person name="Spatafora J."/>
            <person name="Crous P."/>
            <person name="Grigoriev I."/>
        </authorList>
    </citation>
    <scope>NUCLEOTIDE SEQUENCE</scope>
    <source>
        <strain evidence="2">CBS 123094</strain>
    </source>
</reference>
<proteinExistence type="predicted"/>
<accession>A0A6A5W781</accession>
<keyword evidence="1" id="KW-1133">Transmembrane helix</keyword>
<keyword evidence="1" id="KW-0472">Membrane</keyword>
<name>A0A6A5W781_9PLEO</name>
<feature type="transmembrane region" description="Helical" evidence="1">
    <location>
        <begin position="112"/>
        <end position="131"/>
    </location>
</feature>
<feature type="transmembrane region" description="Helical" evidence="1">
    <location>
        <begin position="12"/>
        <end position="36"/>
    </location>
</feature>
<dbReference type="PANTHER" id="PTHR35041">
    <property type="entry name" value="MEDIATOR OF RNA POLYMERASE II TRANSCRIPTION SUBUNIT 1"/>
    <property type="match status" value="1"/>
</dbReference>
<protein>
    <submittedName>
        <fullName evidence="2">Uncharacterized protein</fullName>
    </submittedName>
</protein>
<evidence type="ECO:0000256" key="1">
    <source>
        <dbReference type="SAM" id="Phobius"/>
    </source>
</evidence>
<feature type="transmembrane region" description="Helical" evidence="1">
    <location>
        <begin position="143"/>
        <end position="163"/>
    </location>
</feature>
<keyword evidence="1" id="KW-0812">Transmembrane</keyword>
<evidence type="ECO:0000313" key="2">
    <source>
        <dbReference type="EMBL" id="KAF1996619.1"/>
    </source>
</evidence>
<dbReference type="EMBL" id="ML977623">
    <property type="protein sequence ID" value="KAF1996619.1"/>
    <property type="molecule type" value="Genomic_DNA"/>
</dbReference>